<dbReference type="AlphaFoldDB" id="A0AAN7R192"/>
<dbReference type="PROSITE" id="PS50011">
    <property type="entry name" value="PROTEIN_KINASE_DOM"/>
    <property type="match status" value="1"/>
</dbReference>
<dbReference type="SUPFAM" id="SSF56112">
    <property type="entry name" value="Protein kinase-like (PK-like)"/>
    <property type="match status" value="1"/>
</dbReference>
<keyword evidence="12" id="KW-0325">Glycoprotein</keyword>
<dbReference type="InterPro" id="IPR000719">
    <property type="entry name" value="Prot_kinase_dom"/>
</dbReference>
<keyword evidence="3" id="KW-0723">Serine/threonine-protein kinase</keyword>
<evidence type="ECO:0000256" key="12">
    <source>
        <dbReference type="ARBA" id="ARBA00023180"/>
    </source>
</evidence>
<evidence type="ECO:0000256" key="1">
    <source>
        <dbReference type="ARBA" id="ARBA00004167"/>
    </source>
</evidence>
<accession>A0AAN7R192</accession>
<reference evidence="19 20" key="1">
    <citation type="journal article" date="2023" name="Hortic Res">
        <title>Pangenome of water caltrop reveals structural variations and asymmetric subgenome divergence after allopolyploidization.</title>
        <authorList>
            <person name="Zhang X."/>
            <person name="Chen Y."/>
            <person name="Wang L."/>
            <person name="Yuan Y."/>
            <person name="Fang M."/>
            <person name="Shi L."/>
            <person name="Lu R."/>
            <person name="Comes H.P."/>
            <person name="Ma Y."/>
            <person name="Chen Y."/>
            <person name="Huang G."/>
            <person name="Zhou Y."/>
            <person name="Zheng Z."/>
            <person name="Qiu Y."/>
        </authorList>
    </citation>
    <scope>NUCLEOTIDE SEQUENCE [LARGE SCALE GENOMIC DNA]</scope>
    <source>
        <strain evidence="19">F231</strain>
    </source>
</reference>
<dbReference type="SMART" id="SM00220">
    <property type="entry name" value="S_TKc"/>
    <property type="match status" value="1"/>
</dbReference>
<dbReference type="Pfam" id="PF13947">
    <property type="entry name" value="GUB_WAK_bind"/>
    <property type="match status" value="1"/>
</dbReference>
<evidence type="ECO:0000313" key="20">
    <source>
        <dbReference type="Proteomes" id="UP001346149"/>
    </source>
</evidence>
<dbReference type="GO" id="GO:0004674">
    <property type="term" value="F:protein serine/threonine kinase activity"/>
    <property type="evidence" value="ECO:0007669"/>
    <property type="project" value="UniProtKB-KW"/>
</dbReference>
<dbReference type="Gene3D" id="1.10.510.10">
    <property type="entry name" value="Transferase(Phosphotransferase) domain 1"/>
    <property type="match status" value="1"/>
</dbReference>
<evidence type="ECO:0000256" key="6">
    <source>
        <dbReference type="ARBA" id="ARBA00022729"/>
    </source>
</evidence>
<evidence type="ECO:0000256" key="5">
    <source>
        <dbReference type="ARBA" id="ARBA00022692"/>
    </source>
</evidence>
<dbReference type="InterPro" id="IPR008271">
    <property type="entry name" value="Ser/Thr_kinase_AS"/>
</dbReference>
<dbReference type="InterPro" id="IPR011009">
    <property type="entry name" value="Kinase-like_dom_sf"/>
</dbReference>
<dbReference type="EC" id="2.7.11.1" evidence="2"/>
<evidence type="ECO:0000256" key="7">
    <source>
        <dbReference type="ARBA" id="ARBA00022741"/>
    </source>
</evidence>
<comment type="catalytic activity">
    <reaction evidence="14">
        <text>L-seryl-[protein] + ATP = O-phospho-L-seryl-[protein] + ADP + H(+)</text>
        <dbReference type="Rhea" id="RHEA:17989"/>
        <dbReference type="Rhea" id="RHEA-COMP:9863"/>
        <dbReference type="Rhea" id="RHEA-COMP:11604"/>
        <dbReference type="ChEBI" id="CHEBI:15378"/>
        <dbReference type="ChEBI" id="CHEBI:29999"/>
        <dbReference type="ChEBI" id="CHEBI:30616"/>
        <dbReference type="ChEBI" id="CHEBI:83421"/>
        <dbReference type="ChEBI" id="CHEBI:456216"/>
        <dbReference type="EC" id="2.7.11.1"/>
    </reaction>
</comment>
<proteinExistence type="predicted"/>
<keyword evidence="10 16" id="KW-1133">Transmembrane helix</keyword>
<dbReference type="PROSITE" id="PS00108">
    <property type="entry name" value="PROTEIN_KINASE_ST"/>
    <property type="match status" value="1"/>
</dbReference>
<organism evidence="19 20">
    <name type="scientific">Trapa natans</name>
    <name type="common">Water chestnut</name>
    <dbReference type="NCBI Taxonomy" id="22666"/>
    <lineage>
        <taxon>Eukaryota</taxon>
        <taxon>Viridiplantae</taxon>
        <taxon>Streptophyta</taxon>
        <taxon>Embryophyta</taxon>
        <taxon>Tracheophyta</taxon>
        <taxon>Spermatophyta</taxon>
        <taxon>Magnoliopsida</taxon>
        <taxon>eudicotyledons</taxon>
        <taxon>Gunneridae</taxon>
        <taxon>Pentapetalae</taxon>
        <taxon>rosids</taxon>
        <taxon>malvids</taxon>
        <taxon>Myrtales</taxon>
        <taxon>Lythraceae</taxon>
        <taxon>Trapa</taxon>
    </lineage>
</organism>
<feature type="chain" id="PRO_5042889971" description="non-specific serine/threonine protein kinase" evidence="17">
    <location>
        <begin position="28"/>
        <end position="675"/>
    </location>
</feature>
<dbReference type="PANTHER" id="PTHR46008:SF54">
    <property type="entry name" value="LEAF RUST 10 DISEASE-RESISTANCE LOCUS RECEPTOR-LIKE PROTEIN KINASE-LIKE 1.2 ISOFORM X1"/>
    <property type="match status" value="1"/>
</dbReference>
<evidence type="ECO:0000256" key="8">
    <source>
        <dbReference type="ARBA" id="ARBA00022777"/>
    </source>
</evidence>
<sequence>MLGDPRLRFHLLSFCSLCLFFFHGVESSFSSSCSDVVCYGVCIKYPFWIIKDDGATTNRGNNTAGSNITCGYQGFGLSCASNKTYPILTLPTDSYYVKDINYTSSILTLIDIDVVGQSCPRARHNLSIDTLPLEYHSDDVNITFYFNCSNDIVSYLPPVSPISCLGKYSDRTSYGVLEGSAAAEEYNWTEMRCDEVVVATVKETEVSETDLIGQFARAMNSGFVLEWNATKDCGACEFTHGRCGFNGSIGQFLCFCDNGSIHVNGNHTYCAAGKDNNIHLKVGIGVSLGVSVFIVLIALILYCRHRNTGKKAHSYTVSRSFSSSYTSRTDLDKSNLYHGLAIFDYNELQEATNNFDPQKELGEGGFGTVYFGKLRDGRSVAVKRLYENSYKRVEQFMNEVEILSRLRHPNLVILYGCTSRQSHRLLLVYEYVPNGTVADHLHGNLAKPGSLSWSTRLNIAIETASALVYLHATDIIHRDVKTNNILLDENFSVKVADFGLSRLFPFNVTHVSTAPQGTPGYVDPEYHQCYQLTEKSDVYSFGVVLMELLSSLPAVDITRHRHEINLSTMAINRIHNQALHEIVDPHLGFNSNDDTRNMITAVGELGFQCLQSAKDMRPSMSEVLIALKDIRKMGMDENNKSVEKEDTFLLKNVPSSPNSVMAKFHSVSTTPNASS</sequence>
<evidence type="ECO:0000256" key="4">
    <source>
        <dbReference type="ARBA" id="ARBA00022679"/>
    </source>
</evidence>
<gene>
    <name evidence="19" type="ORF">SAY86_016250</name>
</gene>
<dbReference type="InterPro" id="IPR017441">
    <property type="entry name" value="Protein_kinase_ATP_BS"/>
</dbReference>
<comment type="catalytic activity">
    <reaction evidence="13">
        <text>L-threonyl-[protein] + ATP = O-phospho-L-threonyl-[protein] + ADP + H(+)</text>
        <dbReference type="Rhea" id="RHEA:46608"/>
        <dbReference type="Rhea" id="RHEA-COMP:11060"/>
        <dbReference type="Rhea" id="RHEA-COMP:11605"/>
        <dbReference type="ChEBI" id="CHEBI:15378"/>
        <dbReference type="ChEBI" id="CHEBI:30013"/>
        <dbReference type="ChEBI" id="CHEBI:30616"/>
        <dbReference type="ChEBI" id="CHEBI:61977"/>
        <dbReference type="ChEBI" id="CHEBI:456216"/>
        <dbReference type="EC" id="2.7.11.1"/>
    </reaction>
</comment>
<dbReference type="EMBL" id="JAXQNO010000016">
    <property type="protein sequence ID" value="KAK4782148.1"/>
    <property type="molecule type" value="Genomic_DNA"/>
</dbReference>
<feature type="domain" description="Protein kinase" evidence="18">
    <location>
        <begin position="355"/>
        <end position="649"/>
    </location>
</feature>
<dbReference type="PROSITE" id="PS00107">
    <property type="entry name" value="PROTEIN_KINASE_ATP"/>
    <property type="match status" value="1"/>
</dbReference>
<keyword evidence="4" id="KW-0808">Transferase</keyword>
<evidence type="ECO:0000256" key="11">
    <source>
        <dbReference type="ARBA" id="ARBA00023136"/>
    </source>
</evidence>
<dbReference type="GO" id="GO:0005886">
    <property type="term" value="C:plasma membrane"/>
    <property type="evidence" value="ECO:0007669"/>
    <property type="project" value="UniProtKB-ARBA"/>
</dbReference>
<evidence type="ECO:0000256" key="16">
    <source>
        <dbReference type="SAM" id="Phobius"/>
    </source>
</evidence>
<comment type="caution">
    <text evidence="19">The sequence shown here is derived from an EMBL/GenBank/DDBJ whole genome shotgun (WGS) entry which is preliminary data.</text>
</comment>
<evidence type="ECO:0000256" key="13">
    <source>
        <dbReference type="ARBA" id="ARBA00047899"/>
    </source>
</evidence>
<dbReference type="Gene3D" id="3.30.200.20">
    <property type="entry name" value="Phosphorylase Kinase, domain 1"/>
    <property type="match status" value="1"/>
</dbReference>
<comment type="subcellular location">
    <subcellularLocation>
        <location evidence="1">Membrane</location>
        <topology evidence="1">Single-pass membrane protein</topology>
    </subcellularLocation>
</comment>
<dbReference type="PANTHER" id="PTHR46008">
    <property type="entry name" value="LEAF RUST 10 DISEASE-RESISTANCE LOCUS RECEPTOR-LIKE PROTEIN KINASE-LIKE 1.4"/>
    <property type="match status" value="1"/>
</dbReference>
<keyword evidence="6 17" id="KW-0732">Signal</keyword>
<keyword evidence="7 15" id="KW-0547">Nucleotide-binding</keyword>
<evidence type="ECO:0000256" key="17">
    <source>
        <dbReference type="SAM" id="SignalP"/>
    </source>
</evidence>
<dbReference type="Pfam" id="PF14380">
    <property type="entry name" value="WAK_assoc"/>
    <property type="match status" value="1"/>
</dbReference>
<evidence type="ECO:0000256" key="15">
    <source>
        <dbReference type="PROSITE-ProRule" id="PRU10141"/>
    </source>
</evidence>
<feature type="binding site" evidence="15">
    <location>
        <position position="383"/>
    </location>
    <ligand>
        <name>ATP</name>
        <dbReference type="ChEBI" id="CHEBI:30616"/>
    </ligand>
</feature>
<dbReference type="InterPro" id="IPR032872">
    <property type="entry name" value="WAK_assoc_C"/>
</dbReference>
<dbReference type="InterPro" id="IPR001245">
    <property type="entry name" value="Ser-Thr/Tyr_kinase_cat_dom"/>
</dbReference>
<keyword evidence="8" id="KW-0418">Kinase</keyword>
<keyword evidence="20" id="KW-1185">Reference proteome</keyword>
<feature type="signal peptide" evidence="17">
    <location>
        <begin position="1"/>
        <end position="27"/>
    </location>
</feature>
<keyword evidence="9 15" id="KW-0067">ATP-binding</keyword>
<evidence type="ECO:0000313" key="19">
    <source>
        <dbReference type="EMBL" id="KAK4782148.1"/>
    </source>
</evidence>
<evidence type="ECO:0000256" key="2">
    <source>
        <dbReference type="ARBA" id="ARBA00012513"/>
    </source>
</evidence>
<feature type="transmembrane region" description="Helical" evidence="16">
    <location>
        <begin position="282"/>
        <end position="303"/>
    </location>
</feature>
<keyword evidence="11 16" id="KW-0472">Membrane</keyword>
<dbReference type="FunFam" id="1.10.510.10:FF:000161">
    <property type="entry name" value="Wall-associated receptor kinase-like 20"/>
    <property type="match status" value="1"/>
</dbReference>
<dbReference type="Pfam" id="PF07714">
    <property type="entry name" value="PK_Tyr_Ser-Thr"/>
    <property type="match status" value="1"/>
</dbReference>
<evidence type="ECO:0000259" key="18">
    <source>
        <dbReference type="PROSITE" id="PS50011"/>
    </source>
</evidence>
<evidence type="ECO:0000256" key="3">
    <source>
        <dbReference type="ARBA" id="ARBA00022527"/>
    </source>
</evidence>
<dbReference type="InterPro" id="IPR025287">
    <property type="entry name" value="WAK_GUB"/>
</dbReference>
<dbReference type="GO" id="GO:0030247">
    <property type="term" value="F:polysaccharide binding"/>
    <property type="evidence" value="ECO:0007669"/>
    <property type="project" value="InterPro"/>
</dbReference>
<evidence type="ECO:0000256" key="9">
    <source>
        <dbReference type="ARBA" id="ARBA00022840"/>
    </source>
</evidence>
<evidence type="ECO:0000256" key="10">
    <source>
        <dbReference type="ARBA" id="ARBA00022989"/>
    </source>
</evidence>
<protein>
    <recommendedName>
        <fullName evidence="2">non-specific serine/threonine protein kinase</fullName>
        <ecNumber evidence="2">2.7.11.1</ecNumber>
    </recommendedName>
</protein>
<dbReference type="FunFam" id="3.30.200.20:FF:000162">
    <property type="entry name" value="Adenine nucleotide alpha hydrolase-like domain kinase"/>
    <property type="match status" value="1"/>
</dbReference>
<keyword evidence="5 16" id="KW-0812">Transmembrane</keyword>
<evidence type="ECO:0000256" key="14">
    <source>
        <dbReference type="ARBA" id="ARBA00048679"/>
    </source>
</evidence>
<dbReference type="CDD" id="cd14066">
    <property type="entry name" value="STKc_IRAK"/>
    <property type="match status" value="1"/>
</dbReference>
<dbReference type="Proteomes" id="UP001346149">
    <property type="component" value="Unassembled WGS sequence"/>
</dbReference>
<dbReference type="GO" id="GO:0005524">
    <property type="term" value="F:ATP binding"/>
    <property type="evidence" value="ECO:0007669"/>
    <property type="project" value="UniProtKB-UniRule"/>
</dbReference>
<name>A0AAN7R192_TRANT</name>